<evidence type="ECO:0000256" key="3">
    <source>
        <dbReference type="ARBA" id="ARBA00023163"/>
    </source>
</evidence>
<feature type="domain" description="HTH lacI-type" evidence="4">
    <location>
        <begin position="5"/>
        <end position="59"/>
    </location>
</feature>
<dbReference type="GO" id="GO:0003700">
    <property type="term" value="F:DNA-binding transcription factor activity"/>
    <property type="evidence" value="ECO:0007669"/>
    <property type="project" value="TreeGrafter"/>
</dbReference>
<name>A0AAE3LHD6_9FIRM</name>
<accession>A0AAE3LHD6</accession>
<dbReference type="Gene3D" id="3.40.50.2300">
    <property type="match status" value="2"/>
</dbReference>
<dbReference type="RefSeq" id="WP_046440578.1">
    <property type="nucleotide sequence ID" value="NZ_JAOQJZ010000004.1"/>
</dbReference>
<dbReference type="SUPFAM" id="SSF47413">
    <property type="entry name" value="lambda repressor-like DNA-binding domains"/>
    <property type="match status" value="1"/>
</dbReference>
<keyword evidence="1" id="KW-0805">Transcription regulation</keyword>
<gene>
    <name evidence="5" type="ORF">OCV57_05495</name>
</gene>
<dbReference type="Pfam" id="PF00356">
    <property type="entry name" value="LacI"/>
    <property type="match status" value="1"/>
</dbReference>
<dbReference type="InterPro" id="IPR028082">
    <property type="entry name" value="Peripla_BP_I"/>
</dbReference>
<evidence type="ECO:0000313" key="6">
    <source>
        <dbReference type="Proteomes" id="UP001208131"/>
    </source>
</evidence>
<dbReference type="PANTHER" id="PTHR30146">
    <property type="entry name" value="LACI-RELATED TRANSCRIPTIONAL REPRESSOR"/>
    <property type="match status" value="1"/>
</dbReference>
<dbReference type="InterPro" id="IPR046335">
    <property type="entry name" value="LacI/GalR-like_sensor"/>
</dbReference>
<dbReference type="CDD" id="cd01392">
    <property type="entry name" value="HTH_LacI"/>
    <property type="match status" value="1"/>
</dbReference>
<dbReference type="PROSITE" id="PS50932">
    <property type="entry name" value="HTH_LACI_2"/>
    <property type="match status" value="1"/>
</dbReference>
<evidence type="ECO:0000313" key="5">
    <source>
        <dbReference type="EMBL" id="MCU6705375.1"/>
    </source>
</evidence>
<dbReference type="GO" id="GO:0000976">
    <property type="term" value="F:transcription cis-regulatory region binding"/>
    <property type="evidence" value="ECO:0007669"/>
    <property type="project" value="TreeGrafter"/>
</dbReference>
<protein>
    <submittedName>
        <fullName evidence="5">LacI family DNA-binding transcriptional regulator</fullName>
    </submittedName>
</protein>
<dbReference type="InterPro" id="IPR000843">
    <property type="entry name" value="HTH_LacI"/>
</dbReference>
<dbReference type="PANTHER" id="PTHR30146:SF109">
    <property type="entry name" value="HTH-TYPE TRANSCRIPTIONAL REGULATOR GALS"/>
    <property type="match status" value="1"/>
</dbReference>
<comment type="caution">
    <text evidence="5">The sequence shown here is derived from an EMBL/GenBank/DDBJ whole genome shotgun (WGS) entry which is preliminary data.</text>
</comment>
<dbReference type="SUPFAM" id="SSF53822">
    <property type="entry name" value="Periplasmic binding protein-like I"/>
    <property type="match status" value="1"/>
</dbReference>
<dbReference type="Proteomes" id="UP001208131">
    <property type="component" value="Unassembled WGS sequence"/>
</dbReference>
<sequence length="331" mass="37292">MKKAVTLIDIAKACDTSNVTVSKALAGKSGVSDALREKIKQVADEMGYVGVKSTQNRGGNTIGVLIPSKFINPNGSFYWALYNALVTRLKKENMFCIMENLDQEDEDRLMLPHCIEDKQVSALISLGQLSKNYAKLLNDNVKDLVLLDYYVPSLDLDAVVTNGYSGGYKLTSYLIKMGHKKIGYIGSKFATTSIFDRYMGYVKAMIEHGYEVNEKWRIDDRYKRDFITMTFPEDDMPTAFVCNCDEVAYRAIRQLRGMGYNVPEDISIVGYDNYLISEVSDPTITTINVDADYMADLAVMTLMDRMEEPDGKPRIRTIEGDLVIKDSVKRI</sequence>
<evidence type="ECO:0000256" key="2">
    <source>
        <dbReference type="ARBA" id="ARBA00023125"/>
    </source>
</evidence>
<dbReference type="SMART" id="SM00354">
    <property type="entry name" value="HTH_LACI"/>
    <property type="match status" value="1"/>
</dbReference>
<evidence type="ECO:0000259" key="4">
    <source>
        <dbReference type="PROSITE" id="PS50932"/>
    </source>
</evidence>
<keyword evidence="2 5" id="KW-0238">DNA-binding</keyword>
<evidence type="ECO:0000256" key="1">
    <source>
        <dbReference type="ARBA" id="ARBA00023015"/>
    </source>
</evidence>
<organism evidence="5 6">
    <name type="scientific">Hominimerdicola aceti</name>
    <dbReference type="NCBI Taxonomy" id="2981726"/>
    <lineage>
        <taxon>Bacteria</taxon>
        <taxon>Bacillati</taxon>
        <taxon>Bacillota</taxon>
        <taxon>Clostridia</taxon>
        <taxon>Eubacteriales</taxon>
        <taxon>Oscillospiraceae</taxon>
        <taxon>Hominimerdicola</taxon>
    </lineage>
</organism>
<dbReference type="AlphaFoldDB" id="A0AAE3LHD6"/>
<dbReference type="Gene3D" id="1.10.260.40">
    <property type="entry name" value="lambda repressor-like DNA-binding domains"/>
    <property type="match status" value="1"/>
</dbReference>
<keyword evidence="3" id="KW-0804">Transcription</keyword>
<keyword evidence="6" id="KW-1185">Reference proteome</keyword>
<proteinExistence type="predicted"/>
<reference evidence="5 6" key="1">
    <citation type="journal article" date="2021" name="ISME Commun">
        <title>Automated analysis of genomic sequences facilitates high-throughput and comprehensive description of bacteria.</title>
        <authorList>
            <person name="Hitch T.C.A."/>
        </authorList>
    </citation>
    <scope>NUCLEOTIDE SEQUENCE [LARGE SCALE GENOMIC DNA]</scope>
    <source>
        <strain evidence="5 6">Sanger_31</strain>
    </source>
</reference>
<dbReference type="CDD" id="cd19974">
    <property type="entry name" value="PBP1_LacI-like"/>
    <property type="match status" value="1"/>
</dbReference>
<dbReference type="InterPro" id="IPR010982">
    <property type="entry name" value="Lambda_DNA-bd_dom_sf"/>
</dbReference>
<dbReference type="EMBL" id="JAOQJZ010000004">
    <property type="protein sequence ID" value="MCU6705375.1"/>
    <property type="molecule type" value="Genomic_DNA"/>
</dbReference>
<dbReference type="Pfam" id="PF13377">
    <property type="entry name" value="Peripla_BP_3"/>
    <property type="match status" value="1"/>
</dbReference>